<reference evidence="1 2" key="1">
    <citation type="submission" date="2020-06" db="EMBL/GenBank/DDBJ databases">
        <authorList>
            <person name="Li R."/>
            <person name="Bekaert M."/>
        </authorList>
    </citation>
    <scope>NUCLEOTIDE SEQUENCE [LARGE SCALE GENOMIC DNA]</scope>
    <source>
        <strain evidence="2">wild</strain>
    </source>
</reference>
<gene>
    <name evidence="1" type="ORF">MCOR_48082</name>
</gene>
<dbReference type="EMBL" id="CACVKT020008420">
    <property type="protein sequence ID" value="CAC5415383.1"/>
    <property type="molecule type" value="Genomic_DNA"/>
</dbReference>
<sequence>MEEEELDYEPEEEQLGPVKEQRIREQTHGYKDEFLVDWVEMMNGLLIELSRQFKVSTLDKLVTFARDMSTLKQCSKASFHQTDLPFLQNFNKINHFHSSSAHTVFPPTYIYSLLHWKILALLIKSSEYSKNLLSYSCKMSLCKISSYPIHTVIDTHFHWDKFFLQARFSGLPSYIWEEQGNEKFQIRKLISNFVFPSRWRACLEGDLLSKDKRILHTIGIHPKIAGNQVGHHLKELKRRIPATTSDEEKEVDGISENASDTSEEDLKACRTCGLVFVHLRGLEDQKQRGCGINKSIKLPISERALNKMSRADCRSPLAVQTTHLHTRWTEPKRSWSIQTTVTKREVTELPLIFRHRVRTNFKIQ</sequence>
<keyword evidence="2" id="KW-1185">Reference proteome</keyword>
<dbReference type="OrthoDB" id="9980814at2759"/>
<organism evidence="1 2">
    <name type="scientific">Mytilus coruscus</name>
    <name type="common">Sea mussel</name>
    <dbReference type="NCBI Taxonomy" id="42192"/>
    <lineage>
        <taxon>Eukaryota</taxon>
        <taxon>Metazoa</taxon>
        <taxon>Spiralia</taxon>
        <taxon>Lophotrochozoa</taxon>
        <taxon>Mollusca</taxon>
        <taxon>Bivalvia</taxon>
        <taxon>Autobranchia</taxon>
        <taxon>Pteriomorphia</taxon>
        <taxon>Mytilida</taxon>
        <taxon>Mytiloidea</taxon>
        <taxon>Mytilidae</taxon>
        <taxon>Mytilinae</taxon>
        <taxon>Mytilus</taxon>
    </lineage>
</organism>
<dbReference type="Proteomes" id="UP000507470">
    <property type="component" value="Unassembled WGS sequence"/>
</dbReference>
<protein>
    <submittedName>
        <fullName evidence="1">Uncharacterized protein</fullName>
    </submittedName>
</protein>
<proteinExistence type="predicted"/>
<evidence type="ECO:0000313" key="2">
    <source>
        <dbReference type="Proteomes" id="UP000507470"/>
    </source>
</evidence>
<evidence type="ECO:0000313" key="1">
    <source>
        <dbReference type="EMBL" id="CAC5415383.1"/>
    </source>
</evidence>
<dbReference type="AlphaFoldDB" id="A0A6J8E5S1"/>
<accession>A0A6J8E5S1</accession>
<name>A0A6J8E5S1_MYTCO</name>